<feature type="transmembrane region" description="Helical" evidence="2">
    <location>
        <begin position="125"/>
        <end position="146"/>
    </location>
</feature>
<keyword evidence="3" id="KW-0732">Signal</keyword>
<sequence length="197" mass="21893">MSPRAAALVPVLTLVGTSVAAAVVAQKYVPRYFAHKYRRQRQQAERELEQEEQEEEPLKNEMKEEPEHEEVVTPPRSSMAVAVLLQDAGLLFSVFGVCIMVITVLVSLTLVSIKDEIESPSDLHMFSPLMFVSMAIIAAGMLSSMLRKPSHHKYKTESSESTIQQAPAFVQRRIQSKEPLGSEPAKKRVSKCPLGFG</sequence>
<keyword evidence="5" id="KW-1185">Reference proteome</keyword>
<comment type="caution">
    <text evidence="4">The sequence shown here is derived from an EMBL/GenBank/DDBJ whole genome shotgun (WGS) entry which is preliminary data.</text>
</comment>
<name>A0A8K1C5D4_PYTOL</name>
<feature type="region of interest" description="Disordered" evidence="1">
    <location>
        <begin position="175"/>
        <end position="197"/>
    </location>
</feature>
<evidence type="ECO:0008006" key="6">
    <source>
        <dbReference type="Google" id="ProtNLM"/>
    </source>
</evidence>
<keyword evidence="2" id="KW-1133">Transmembrane helix</keyword>
<evidence type="ECO:0000313" key="4">
    <source>
        <dbReference type="EMBL" id="TMW56764.1"/>
    </source>
</evidence>
<dbReference type="AlphaFoldDB" id="A0A8K1C5D4"/>
<evidence type="ECO:0000256" key="1">
    <source>
        <dbReference type="SAM" id="MobiDB-lite"/>
    </source>
</evidence>
<feature type="signal peptide" evidence="3">
    <location>
        <begin position="1"/>
        <end position="21"/>
    </location>
</feature>
<organism evidence="4 5">
    <name type="scientific">Pythium oligandrum</name>
    <name type="common">Mycoparasitic fungus</name>
    <dbReference type="NCBI Taxonomy" id="41045"/>
    <lineage>
        <taxon>Eukaryota</taxon>
        <taxon>Sar</taxon>
        <taxon>Stramenopiles</taxon>
        <taxon>Oomycota</taxon>
        <taxon>Peronosporomycetes</taxon>
        <taxon>Pythiales</taxon>
        <taxon>Pythiaceae</taxon>
        <taxon>Pythium</taxon>
    </lineage>
</organism>
<accession>A0A8K1C5D4</accession>
<feature type="chain" id="PRO_5035477970" description="Transmembrane protein" evidence="3">
    <location>
        <begin position="22"/>
        <end position="197"/>
    </location>
</feature>
<evidence type="ECO:0000256" key="2">
    <source>
        <dbReference type="SAM" id="Phobius"/>
    </source>
</evidence>
<reference evidence="4" key="1">
    <citation type="submission" date="2019-03" db="EMBL/GenBank/DDBJ databases">
        <title>Long read genome sequence of the mycoparasitic Pythium oligandrum ATCC 38472 isolated from sugarbeet rhizosphere.</title>
        <authorList>
            <person name="Gaulin E."/>
        </authorList>
    </citation>
    <scope>NUCLEOTIDE SEQUENCE</scope>
    <source>
        <strain evidence="4">ATCC 38472_TT</strain>
    </source>
</reference>
<evidence type="ECO:0000313" key="5">
    <source>
        <dbReference type="Proteomes" id="UP000794436"/>
    </source>
</evidence>
<feature type="transmembrane region" description="Helical" evidence="2">
    <location>
        <begin position="88"/>
        <end position="113"/>
    </location>
</feature>
<proteinExistence type="predicted"/>
<feature type="compositionally biased region" description="Basic and acidic residues" evidence="1">
    <location>
        <begin position="56"/>
        <end position="71"/>
    </location>
</feature>
<feature type="region of interest" description="Disordered" evidence="1">
    <location>
        <begin position="43"/>
        <end position="73"/>
    </location>
</feature>
<keyword evidence="2" id="KW-0472">Membrane</keyword>
<evidence type="ECO:0000256" key="3">
    <source>
        <dbReference type="SAM" id="SignalP"/>
    </source>
</evidence>
<keyword evidence="2" id="KW-0812">Transmembrane</keyword>
<gene>
    <name evidence="4" type="ORF">Poli38472_006774</name>
</gene>
<protein>
    <recommendedName>
        <fullName evidence="6">Transmembrane protein</fullName>
    </recommendedName>
</protein>
<dbReference type="Proteomes" id="UP000794436">
    <property type="component" value="Unassembled WGS sequence"/>
</dbReference>
<dbReference type="EMBL" id="SPLM01000145">
    <property type="protein sequence ID" value="TMW56764.1"/>
    <property type="molecule type" value="Genomic_DNA"/>
</dbReference>